<evidence type="ECO:0000256" key="1">
    <source>
        <dbReference type="ARBA" id="ARBA00022559"/>
    </source>
</evidence>
<dbReference type="PANTHER" id="PTHR10681:SF121">
    <property type="entry name" value="ALKYL HYDROPEROXIDE REDUCTASE C"/>
    <property type="match status" value="1"/>
</dbReference>
<dbReference type="SUPFAM" id="SSF52833">
    <property type="entry name" value="Thioredoxin-like"/>
    <property type="match status" value="1"/>
</dbReference>
<dbReference type="AlphaFoldDB" id="A0AAD7U819"/>
<organism evidence="6 7">
    <name type="scientific">Chrysophaeum taylorii</name>
    <dbReference type="NCBI Taxonomy" id="2483200"/>
    <lineage>
        <taxon>Eukaryota</taxon>
        <taxon>Sar</taxon>
        <taxon>Stramenopiles</taxon>
        <taxon>Ochrophyta</taxon>
        <taxon>Pelagophyceae</taxon>
        <taxon>Pelagomonadales</taxon>
        <taxon>Pelagomonadaceae</taxon>
        <taxon>Chrysophaeum</taxon>
    </lineage>
</organism>
<evidence type="ECO:0000256" key="2">
    <source>
        <dbReference type="ARBA" id="ARBA00022862"/>
    </source>
</evidence>
<dbReference type="PROSITE" id="PS51352">
    <property type="entry name" value="THIOREDOXIN_2"/>
    <property type="match status" value="1"/>
</dbReference>
<evidence type="ECO:0000259" key="5">
    <source>
        <dbReference type="PROSITE" id="PS51352"/>
    </source>
</evidence>
<dbReference type="EMBL" id="JAQMWT010000533">
    <property type="protein sequence ID" value="KAJ8599936.1"/>
    <property type="molecule type" value="Genomic_DNA"/>
</dbReference>
<keyword evidence="3" id="KW-0560">Oxidoreductase</keyword>
<keyword evidence="2" id="KW-0049">Antioxidant</keyword>
<evidence type="ECO:0000256" key="4">
    <source>
        <dbReference type="ARBA" id="ARBA00023284"/>
    </source>
</evidence>
<dbReference type="GO" id="GO:0045454">
    <property type="term" value="P:cell redox homeostasis"/>
    <property type="evidence" value="ECO:0007669"/>
    <property type="project" value="TreeGrafter"/>
</dbReference>
<dbReference type="Proteomes" id="UP001230188">
    <property type="component" value="Unassembled WGS sequence"/>
</dbReference>
<reference evidence="6" key="1">
    <citation type="submission" date="2023-01" db="EMBL/GenBank/DDBJ databases">
        <title>Metagenome sequencing of chrysophaentin producing Chrysophaeum taylorii.</title>
        <authorList>
            <person name="Davison J."/>
            <person name="Bewley C."/>
        </authorList>
    </citation>
    <scope>NUCLEOTIDE SEQUENCE</scope>
    <source>
        <strain evidence="6">NIES-1699</strain>
    </source>
</reference>
<dbReference type="InterPro" id="IPR013766">
    <property type="entry name" value="Thioredoxin_domain"/>
</dbReference>
<sequence length="285" mass="31285">MAEDNTWSTQPSEAVSTTSDLYKRLMGGAAKTEIGQLQIGDYVPDFIAESTEGEVDFHASIDGRWGLFVTFHKNFDPVATTELAALSKLKSDLDERNVELIGLACNTRTSHLEWKRETEELFECTIDFPIVADTDAEIAKSFGLVYPDATIPVRGLVPASLTVLTAPSRRVQWFVYYPATTGRNFQEVIRVQQALQLSYDNDLLATGANYMAGEDVFVTPAISAAQAKSSFPKGFVQIKPWFRLTPPPETTTQDGAADQTSSGIKPMRDGKYQLAVSEASTLLAI</sequence>
<dbReference type="InterPro" id="IPR050217">
    <property type="entry name" value="Peroxiredoxin"/>
</dbReference>
<dbReference type="Gene3D" id="3.40.30.10">
    <property type="entry name" value="Glutaredoxin"/>
    <property type="match status" value="1"/>
</dbReference>
<dbReference type="InterPro" id="IPR000866">
    <property type="entry name" value="AhpC/TSA"/>
</dbReference>
<name>A0AAD7U819_9STRA</name>
<evidence type="ECO:0000313" key="6">
    <source>
        <dbReference type="EMBL" id="KAJ8599936.1"/>
    </source>
</evidence>
<accession>A0AAD7U819</accession>
<feature type="domain" description="Thioredoxin" evidence="5">
    <location>
        <begin position="37"/>
        <end position="197"/>
    </location>
</feature>
<dbReference type="Gene3D" id="3.30.1020.10">
    <property type="entry name" value="Antioxidant, Horf6, Chain A, domain2"/>
    <property type="match status" value="1"/>
</dbReference>
<dbReference type="InterPro" id="IPR036249">
    <property type="entry name" value="Thioredoxin-like_sf"/>
</dbReference>
<protein>
    <recommendedName>
        <fullName evidence="5">Thioredoxin domain-containing protein</fullName>
    </recommendedName>
</protein>
<dbReference type="PANTHER" id="PTHR10681">
    <property type="entry name" value="THIOREDOXIN PEROXIDASE"/>
    <property type="match status" value="1"/>
</dbReference>
<dbReference type="GO" id="GO:0005829">
    <property type="term" value="C:cytosol"/>
    <property type="evidence" value="ECO:0007669"/>
    <property type="project" value="TreeGrafter"/>
</dbReference>
<dbReference type="GO" id="GO:0006979">
    <property type="term" value="P:response to oxidative stress"/>
    <property type="evidence" value="ECO:0007669"/>
    <property type="project" value="TreeGrafter"/>
</dbReference>
<comment type="caution">
    <text evidence="6">The sequence shown here is derived from an EMBL/GenBank/DDBJ whole genome shotgun (WGS) entry which is preliminary data.</text>
</comment>
<evidence type="ECO:0000313" key="7">
    <source>
        <dbReference type="Proteomes" id="UP001230188"/>
    </source>
</evidence>
<gene>
    <name evidence="6" type="ORF">CTAYLR_002798</name>
</gene>
<keyword evidence="7" id="KW-1185">Reference proteome</keyword>
<dbReference type="Pfam" id="PF00578">
    <property type="entry name" value="AhpC-TSA"/>
    <property type="match status" value="1"/>
</dbReference>
<dbReference type="GO" id="GO:0008379">
    <property type="term" value="F:thioredoxin peroxidase activity"/>
    <property type="evidence" value="ECO:0007669"/>
    <property type="project" value="TreeGrafter"/>
</dbReference>
<dbReference type="GO" id="GO:0033554">
    <property type="term" value="P:cellular response to stress"/>
    <property type="evidence" value="ECO:0007669"/>
    <property type="project" value="TreeGrafter"/>
</dbReference>
<keyword evidence="1" id="KW-0575">Peroxidase</keyword>
<proteinExistence type="predicted"/>
<keyword evidence="4" id="KW-0676">Redox-active center</keyword>
<evidence type="ECO:0000256" key="3">
    <source>
        <dbReference type="ARBA" id="ARBA00023002"/>
    </source>
</evidence>
<dbReference type="GO" id="GO:0042744">
    <property type="term" value="P:hydrogen peroxide catabolic process"/>
    <property type="evidence" value="ECO:0007669"/>
    <property type="project" value="TreeGrafter"/>
</dbReference>